<evidence type="ECO:0000256" key="14">
    <source>
        <dbReference type="SAM" id="MobiDB-lite"/>
    </source>
</evidence>
<dbReference type="PROSITE" id="PS00764">
    <property type="entry name" value="ENDONUCLEASE_III_1"/>
    <property type="match status" value="1"/>
</dbReference>
<dbReference type="SUPFAM" id="SSF49899">
    <property type="entry name" value="Concanavalin A-like lectins/glucanases"/>
    <property type="match status" value="1"/>
</dbReference>
<dbReference type="Pfam" id="PF14815">
    <property type="entry name" value="NUDIX_4"/>
    <property type="match status" value="1"/>
</dbReference>
<dbReference type="PROSITE" id="PS01155">
    <property type="entry name" value="ENDONUCLEASE_III_2"/>
    <property type="match status" value="1"/>
</dbReference>
<dbReference type="OrthoDB" id="10248838at2759"/>
<protein>
    <recommendedName>
        <fullName evidence="5">Adenine DNA glycosylase</fullName>
        <ecNumber evidence="4">3.2.2.31</ecNumber>
    </recommendedName>
</protein>
<keyword evidence="8" id="KW-0227">DNA damage</keyword>
<accession>A0A163MRA0</accession>
<organism evidence="16">
    <name type="scientific">Absidia glauca</name>
    <name type="common">Pin mould</name>
    <dbReference type="NCBI Taxonomy" id="4829"/>
    <lineage>
        <taxon>Eukaryota</taxon>
        <taxon>Fungi</taxon>
        <taxon>Fungi incertae sedis</taxon>
        <taxon>Mucoromycota</taxon>
        <taxon>Mucoromycotina</taxon>
        <taxon>Mucoromycetes</taxon>
        <taxon>Mucorales</taxon>
        <taxon>Cunninghamellaceae</taxon>
        <taxon>Absidia</taxon>
    </lineage>
</organism>
<evidence type="ECO:0000256" key="1">
    <source>
        <dbReference type="ARBA" id="ARBA00000843"/>
    </source>
</evidence>
<dbReference type="InterPro" id="IPR000445">
    <property type="entry name" value="HhH_motif"/>
</dbReference>
<dbReference type="Gene3D" id="1.10.340.30">
    <property type="entry name" value="Hypothetical protein, domain 2"/>
    <property type="match status" value="1"/>
</dbReference>
<feature type="domain" description="GH16" evidence="15">
    <location>
        <begin position="519"/>
        <end position="730"/>
    </location>
</feature>
<dbReference type="InParanoid" id="A0A163MRA0"/>
<evidence type="ECO:0000313" key="16">
    <source>
        <dbReference type="EMBL" id="SAM07801.1"/>
    </source>
</evidence>
<dbReference type="Gene3D" id="3.90.79.10">
    <property type="entry name" value="Nucleoside Triphosphate Pyrophosphohydrolase"/>
    <property type="match status" value="1"/>
</dbReference>
<dbReference type="GO" id="GO:0006285">
    <property type="term" value="P:base-excision repair, AP site formation"/>
    <property type="evidence" value="ECO:0007669"/>
    <property type="project" value="UniProtKB-ARBA"/>
</dbReference>
<dbReference type="Pfam" id="PF00722">
    <property type="entry name" value="Glyco_hydro_16"/>
    <property type="match status" value="1"/>
</dbReference>
<dbReference type="SUPFAM" id="SSF55811">
    <property type="entry name" value="Nudix"/>
    <property type="match status" value="1"/>
</dbReference>
<dbReference type="GO" id="GO:0006298">
    <property type="term" value="P:mismatch repair"/>
    <property type="evidence" value="ECO:0007669"/>
    <property type="project" value="TreeGrafter"/>
</dbReference>
<dbReference type="PROSITE" id="PS51762">
    <property type="entry name" value="GH16_2"/>
    <property type="match status" value="1"/>
</dbReference>
<dbReference type="SUPFAM" id="SSF48150">
    <property type="entry name" value="DNA-glycosylase"/>
    <property type="match status" value="1"/>
</dbReference>
<dbReference type="STRING" id="4829.A0A163MRA0"/>
<dbReference type="EC" id="3.2.2.31" evidence="4"/>
<keyword evidence="6" id="KW-0004">4Fe-4S</keyword>
<dbReference type="FunCoup" id="A0A163MRA0">
    <property type="interactions" value="347"/>
</dbReference>
<reference evidence="16" key="1">
    <citation type="submission" date="2016-04" db="EMBL/GenBank/DDBJ databases">
        <authorList>
            <person name="Evans L.H."/>
            <person name="Alamgir A."/>
            <person name="Owens N."/>
            <person name="Weber N.D."/>
            <person name="Virtaneva K."/>
            <person name="Barbian K."/>
            <person name="Babar A."/>
            <person name="Rosenke K."/>
        </authorList>
    </citation>
    <scope>NUCLEOTIDE SEQUENCE [LARGE SCALE GENOMIC DNA]</scope>
    <source>
        <strain evidence="16">CBS 101.48</strain>
    </source>
</reference>
<evidence type="ECO:0000256" key="11">
    <source>
        <dbReference type="ARBA" id="ARBA00023014"/>
    </source>
</evidence>
<dbReference type="InterPro" id="IPR000757">
    <property type="entry name" value="Beta-glucanase-like"/>
</dbReference>
<keyword evidence="11" id="KW-0411">Iron-sulfur</keyword>
<dbReference type="InterPro" id="IPR003265">
    <property type="entry name" value="HhH-GPD_domain"/>
</dbReference>
<dbReference type="InterPro" id="IPR023170">
    <property type="entry name" value="HhH_base_excis_C"/>
</dbReference>
<name>A0A163MRA0_ABSGL</name>
<dbReference type="CDD" id="cd00056">
    <property type="entry name" value="ENDO3c"/>
    <property type="match status" value="1"/>
</dbReference>
<evidence type="ECO:0000256" key="4">
    <source>
        <dbReference type="ARBA" id="ARBA00012045"/>
    </source>
</evidence>
<comment type="similarity">
    <text evidence="3">Belongs to the Nth/MutY family.</text>
</comment>
<feature type="region of interest" description="Disordered" evidence="14">
    <location>
        <begin position="471"/>
        <end position="495"/>
    </location>
</feature>
<evidence type="ECO:0000256" key="5">
    <source>
        <dbReference type="ARBA" id="ARBA00022023"/>
    </source>
</evidence>
<dbReference type="EMBL" id="LT554853">
    <property type="protein sequence ID" value="SAM07801.1"/>
    <property type="molecule type" value="Genomic_DNA"/>
</dbReference>
<gene>
    <name evidence="16" type="primary">ABSGL_13458.1 scaffold 14165</name>
</gene>
<dbReference type="InterPro" id="IPR003651">
    <property type="entry name" value="Endonuclease3_FeS-loop_motif"/>
</dbReference>
<dbReference type="GO" id="GO:0000701">
    <property type="term" value="F:purine-specific mismatch base pair DNA N-glycosylase activity"/>
    <property type="evidence" value="ECO:0007669"/>
    <property type="project" value="UniProtKB-EC"/>
</dbReference>
<dbReference type="InterPro" id="IPR004035">
    <property type="entry name" value="Endouclease-III_FeS-bd_BS"/>
</dbReference>
<evidence type="ECO:0000256" key="3">
    <source>
        <dbReference type="ARBA" id="ARBA00008343"/>
    </source>
</evidence>
<dbReference type="Pfam" id="PF00633">
    <property type="entry name" value="HHH"/>
    <property type="match status" value="1"/>
</dbReference>
<dbReference type="GO" id="GO:0046872">
    <property type="term" value="F:metal ion binding"/>
    <property type="evidence" value="ECO:0007669"/>
    <property type="project" value="UniProtKB-KW"/>
</dbReference>
<dbReference type="InterPro" id="IPR029119">
    <property type="entry name" value="MutY_C"/>
</dbReference>
<sequence>MTRPPKRSTEPTAIEDCVSSNCLAHNTAYHDFDPTTISQIQADLLTWFDAKQRTNMPWRKPARSDLDPEAMWVSEIMLQQVNDHDLSTKALTLSVMETQVATVIEYYNRWMAAFPTIYDLAKADIEQVNTLWAGLGYYSRANRLWTSAQKVVADFDGHLPNNAQDLKKHIPGVGPYTAGAIASIVFGEQTALVDGNVIRVLARLRAIGADMKKTAVVALFWQLATTLVPKDRPGDFNQALMELGAQVCTPQNPGCDECPVNEVCRARAQWEYQGKRNSDVFKGSVEETTASPEHDCDYCPPITEGLDHDDYAVTRWVGMTGDRETEKKPPRDEECAVCIVEKLAPTKDGESLYLISKRPAKGLLAGLWEFPSLELDTTKSTYPERSELTTTFLEEQYGVDLTGGTRKDLENVVHLFSHIRQVYHIEWIRLPHQHAQVSATAHRKWVTMDELKRAPIPTGLKKAIKLLEKARTTTTASTSKRKQASDFLPSGPPPRMSLLRQQLTSKTGKWDAAELTKCVDYDTDFSVESDGWVPFDSDGDTFRQVGDGMQLDLVAPTEFIRLVEDGTNLPYNHQAAKGVTFSSEFYMLYGRVSARIKASRVGGSITAFILMSDSGDEIDFEFLGGDANQVQTNYFYAGEELYTVNGGLHHVPGAAVFDDFHTYTIDWSPDRIQWLVDDQLIRVRERSETCQADGVCKYPSSPSRIQYGLWDSSSDAGTAQWARGPIDVSFLPAMSTTVNLLSSHFVVVVDSRAESDCEHAPYICDMQSRLQ</sequence>
<dbReference type="GO" id="GO:0032357">
    <property type="term" value="F:oxidized purine DNA binding"/>
    <property type="evidence" value="ECO:0007669"/>
    <property type="project" value="TreeGrafter"/>
</dbReference>
<keyword evidence="17" id="KW-1185">Reference proteome</keyword>
<dbReference type="InterPro" id="IPR015797">
    <property type="entry name" value="NUDIX_hydrolase-like_dom_sf"/>
</dbReference>
<keyword evidence="9" id="KW-0378">Hydrolase</keyword>
<proteinExistence type="inferred from homology"/>
<evidence type="ECO:0000256" key="13">
    <source>
        <dbReference type="ARBA" id="ARBA00023295"/>
    </source>
</evidence>
<dbReference type="PANTHER" id="PTHR42944">
    <property type="entry name" value="ADENINE DNA GLYCOSYLASE"/>
    <property type="match status" value="1"/>
</dbReference>
<dbReference type="GO" id="GO:0005975">
    <property type="term" value="P:carbohydrate metabolic process"/>
    <property type="evidence" value="ECO:0007669"/>
    <property type="project" value="InterPro"/>
</dbReference>
<evidence type="ECO:0000256" key="10">
    <source>
        <dbReference type="ARBA" id="ARBA00023004"/>
    </source>
</evidence>
<evidence type="ECO:0000256" key="9">
    <source>
        <dbReference type="ARBA" id="ARBA00022801"/>
    </source>
</evidence>
<dbReference type="InterPro" id="IPR044298">
    <property type="entry name" value="MIG/MutY"/>
</dbReference>
<dbReference type="GO" id="GO:0034039">
    <property type="term" value="F:8-oxo-7,8-dihydroguanine DNA N-glycosylase activity"/>
    <property type="evidence" value="ECO:0007669"/>
    <property type="project" value="TreeGrafter"/>
</dbReference>
<dbReference type="Gene3D" id="1.10.1670.10">
    <property type="entry name" value="Helix-hairpin-Helix base-excision DNA repair enzymes (C-terminal)"/>
    <property type="match status" value="1"/>
</dbReference>
<evidence type="ECO:0000256" key="12">
    <source>
        <dbReference type="ARBA" id="ARBA00023204"/>
    </source>
</evidence>
<dbReference type="SMART" id="SM00525">
    <property type="entry name" value="FES"/>
    <property type="match status" value="1"/>
</dbReference>
<evidence type="ECO:0000259" key="15">
    <source>
        <dbReference type="PROSITE" id="PS51762"/>
    </source>
</evidence>
<dbReference type="GO" id="GO:0004553">
    <property type="term" value="F:hydrolase activity, hydrolyzing O-glycosyl compounds"/>
    <property type="evidence" value="ECO:0007669"/>
    <property type="project" value="InterPro"/>
</dbReference>
<dbReference type="Proteomes" id="UP000078561">
    <property type="component" value="Unassembled WGS sequence"/>
</dbReference>
<evidence type="ECO:0000256" key="8">
    <source>
        <dbReference type="ARBA" id="ARBA00022763"/>
    </source>
</evidence>
<evidence type="ECO:0000313" key="17">
    <source>
        <dbReference type="Proteomes" id="UP000078561"/>
    </source>
</evidence>
<keyword evidence="10" id="KW-0408">Iron</keyword>
<dbReference type="GO" id="GO:0035485">
    <property type="term" value="F:adenine/guanine mispair binding"/>
    <property type="evidence" value="ECO:0007669"/>
    <property type="project" value="TreeGrafter"/>
</dbReference>
<keyword evidence="13" id="KW-0326">Glycosidase</keyword>
<keyword evidence="7" id="KW-0479">Metal-binding</keyword>
<evidence type="ECO:0000256" key="2">
    <source>
        <dbReference type="ARBA" id="ARBA00001966"/>
    </source>
</evidence>
<dbReference type="GO" id="GO:0051539">
    <property type="term" value="F:4 iron, 4 sulfur cluster binding"/>
    <property type="evidence" value="ECO:0007669"/>
    <property type="project" value="UniProtKB-KW"/>
</dbReference>
<dbReference type="SMART" id="SM00478">
    <property type="entry name" value="ENDO3c"/>
    <property type="match status" value="1"/>
</dbReference>
<keyword evidence="12" id="KW-0234">DNA repair</keyword>
<dbReference type="CDD" id="cd03431">
    <property type="entry name" value="NUDIX_DNA_Glycosylase_C-MutY"/>
    <property type="match status" value="1"/>
</dbReference>
<dbReference type="InterPro" id="IPR011257">
    <property type="entry name" value="DNA_glycosylase"/>
</dbReference>
<dbReference type="GO" id="GO:0005634">
    <property type="term" value="C:nucleus"/>
    <property type="evidence" value="ECO:0007669"/>
    <property type="project" value="TreeGrafter"/>
</dbReference>
<comment type="catalytic activity">
    <reaction evidence="1">
        <text>Hydrolyzes free adenine bases from 7,8-dihydro-8-oxoguanine:adenine mismatched double-stranded DNA, leaving an apurinic site.</text>
        <dbReference type="EC" id="3.2.2.31"/>
    </reaction>
</comment>
<dbReference type="PANTHER" id="PTHR42944:SF1">
    <property type="entry name" value="ADENINE DNA GLYCOSYLASE"/>
    <property type="match status" value="1"/>
</dbReference>
<evidence type="ECO:0000256" key="7">
    <source>
        <dbReference type="ARBA" id="ARBA00022723"/>
    </source>
</evidence>
<dbReference type="FunFam" id="1.10.1670.10:FF:000002">
    <property type="entry name" value="Adenine DNA glycosylase"/>
    <property type="match status" value="1"/>
</dbReference>
<dbReference type="AlphaFoldDB" id="A0A163MRA0"/>
<comment type="cofactor">
    <cofactor evidence="2">
        <name>[4Fe-4S] cluster</name>
        <dbReference type="ChEBI" id="CHEBI:49883"/>
    </cofactor>
</comment>
<dbReference type="InterPro" id="IPR004036">
    <property type="entry name" value="Endonuclease-III-like_CS2"/>
</dbReference>
<dbReference type="Pfam" id="PF00730">
    <property type="entry name" value="HhH-GPD"/>
    <property type="match status" value="1"/>
</dbReference>
<dbReference type="Gene3D" id="2.60.120.200">
    <property type="match status" value="1"/>
</dbReference>
<evidence type="ECO:0000256" key="6">
    <source>
        <dbReference type="ARBA" id="ARBA00022485"/>
    </source>
</evidence>
<dbReference type="InterPro" id="IPR013320">
    <property type="entry name" value="ConA-like_dom_sf"/>
</dbReference>